<dbReference type="InParanoid" id="A0A0H2RPV9"/>
<dbReference type="Proteomes" id="UP000053477">
    <property type="component" value="Unassembled WGS sequence"/>
</dbReference>
<organism evidence="2 3">
    <name type="scientific">Schizopora paradoxa</name>
    <dbReference type="NCBI Taxonomy" id="27342"/>
    <lineage>
        <taxon>Eukaryota</taxon>
        <taxon>Fungi</taxon>
        <taxon>Dikarya</taxon>
        <taxon>Basidiomycota</taxon>
        <taxon>Agaricomycotina</taxon>
        <taxon>Agaricomycetes</taxon>
        <taxon>Hymenochaetales</taxon>
        <taxon>Schizoporaceae</taxon>
        <taxon>Schizopora</taxon>
    </lineage>
</organism>
<protein>
    <submittedName>
        <fullName evidence="2">Uncharacterized protein</fullName>
    </submittedName>
</protein>
<keyword evidence="3" id="KW-1185">Reference proteome</keyword>
<keyword evidence="1" id="KW-0732">Signal</keyword>
<evidence type="ECO:0000256" key="1">
    <source>
        <dbReference type="SAM" id="SignalP"/>
    </source>
</evidence>
<evidence type="ECO:0000313" key="2">
    <source>
        <dbReference type="EMBL" id="KLO13657.1"/>
    </source>
</evidence>
<evidence type="ECO:0000313" key="3">
    <source>
        <dbReference type="Proteomes" id="UP000053477"/>
    </source>
</evidence>
<dbReference type="AlphaFoldDB" id="A0A0H2RPV9"/>
<name>A0A0H2RPV9_9AGAM</name>
<feature type="signal peptide" evidence="1">
    <location>
        <begin position="1"/>
        <end position="22"/>
    </location>
</feature>
<gene>
    <name evidence="2" type="ORF">SCHPADRAFT_889868</name>
</gene>
<feature type="chain" id="PRO_5005201903" evidence="1">
    <location>
        <begin position="23"/>
        <end position="307"/>
    </location>
</feature>
<reference evidence="2 3" key="1">
    <citation type="submission" date="2015-04" db="EMBL/GenBank/DDBJ databases">
        <title>Complete genome sequence of Schizopora paradoxa KUC8140, a cosmopolitan wood degrader in East Asia.</title>
        <authorList>
            <consortium name="DOE Joint Genome Institute"/>
            <person name="Min B."/>
            <person name="Park H."/>
            <person name="Jang Y."/>
            <person name="Kim J.-J."/>
            <person name="Kim K.H."/>
            <person name="Pangilinan J."/>
            <person name="Lipzen A."/>
            <person name="Riley R."/>
            <person name="Grigoriev I.V."/>
            <person name="Spatafora J.W."/>
            <person name="Choi I.-G."/>
        </authorList>
    </citation>
    <scope>NUCLEOTIDE SEQUENCE [LARGE SCALE GENOMIC DNA]</scope>
    <source>
        <strain evidence="2 3">KUC8140</strain>
    </source>
</reference>
<sequence length="307" mass="31480">MRNVNRLIGMTAIALFVASATAAPAVDVNERQVFNPFGFSQFPDPFVTNFGFSGASATSAPSATATPTPSASSSPGKRQFFPVLLPIIPPFVPSSVPFVNDNQNAQVGSIGSAEAESASSATPSIAPEKRQLFPFFPFVDPEAFGIGAQGSGNADAGASVGAVTGSEVTSAAIPAASATPEKRQFFPFAEPFLVPLAESAAAIAAEEFQSTSASASVPIASDAPEKRQFFPFVDPFFFPTTSTTGGESGRSRAASSTSAVLPIATDALEKRQFFPFVDPAIFASLLSEVEGSMTESSAAAPVATNSA</sequence>
<dbReference type="EMBL" id="KQ085956">
    <property type="protein sequence ID" value="KLO13657.1"/>
    <property type="molecule type" value="Genomic_DNA"/>
</dbReference>
<accession>A0A0H2RPV9</accession>
<proteinExistence type="predicted"/>